<protein>
    <submittedName>
        <fullName evidence="2">Uncharacterized protein</fullName>
    </submittedName>
</protein>
<comment type="caution">
    <text evidence="2">The sequence shown here is derived from an EMBL/GenBank/DDBJ whole genome shotgun (WGS) entry which is preliminary data.</text>
</comment>
<proteinExistence type="predicted"/>
<dbReference type="RefSeq" id="WP_309868578.1">
    <property type="nucleotide sequence ID" value="NZ_JAVDQG010000010.1"/>
</dbReference>
<dbReference type="Proteomes" id="UP001185012">
    <property type="component" value="Unassembled WGS sequence"/>
</dbReference>
<feature type="signal peptide" evidence="1">
    <location>
        <begin position="1"/>
        <end position="25"/>
    </location>
</feature>
<gene>
    <name evidence="2" type="ORF">JOE21_003538</name>
</gene>
<feature type="chain" id="PRO_5046903975" evidence="1">
    <location>
        <begin position="26"/>
        <end position="219"/>
    </location>
</feature>
<evidence type="ECO:0000313" key="3">
    <source>
        <dbReference type="Proteomes" id="UP001185012"/>
    </source>
</evidence>
<evidence type="ECO:0000313" key="2">
    <source>
        <dbReference type="EMBL" id="MDR6227515.1"/>
    </source>
</evidence>
<evidence type="ECO:0000256" key="1">
    <source>
        <dbReference type="SAM" id="SignalP"/>
    </source>
</evidence>
<keyword evidence="1" id="KW-0732">Signal</keyword>
<sequence>MKRFWVVFLSFALLMVMISPGSTYADTQKELWTAEKYLQWLDEKAKDDPDAEDVAKEFTNLPKTDQAKILDQINNPDPEKYAAMFKEMEESIEMDEAELLKAKTCKKKRKPCRTSYTKKFKWMGVAGTMAQFQVWVKYNHDGKKVTRIHSKGAWEKIYNPAMSASHGAVTAWKEGKWVGAEVYWKLKIKLHWEGITVMNVEQRVEKRIGKSRWGYWIVR</sequence>
<reference evidence="2 3" key="1">
    <citation type="submission" date="2023-07" db="EMBL/GenBank/DDBJ databases">
        <title>Genomic Encyclopedia of Type Strains, Phase IV (KMG-IV): sequencing the most valuable type-strain genomes for metagenomic binning, comparative biology and taxonomic classification.</title>
        <authorList>
            <person name="Goeker M."/>
        </authorList>
    </citation>
    <scope>NUCLEOTIDE SEQUENCE [LARGE SCALE GENOMIC DNA]</scope>
    <source>
        <strain evidence="2 3">DSM 45903</strain>
    </source>
</reference>
<accession>A0ABU1IUU0</accession>
<keyword evidence="3" id="KW-1185">Reference proteome</keyword>
<organism evidence="2 3">
    <name type="scientific">Desmospora profundinema</name>
    <dbReference type="NCBI Taxonomy" id="1571184"/>
    <lineage>
        <taxon>Bacteria</taxon>
        <taxon>Bacillati</taxon>
        <taxon>Bacillota</taxon>
        <taxon>Bacilli</taxon>
        <taxon>Bacillales</taxon>
        <taxon>Thermoactinomycetaceae</taxon>
        <taxon>Desmospora</taxon>
    </lineage>
</organism>
<name>A0ABU1IUU0_9BACL</name>
<dbReference type="EMBL" id="JAVDQG010000010">
    <property type="protein sequence ID" value="MDR6227515.1"/>
    <property type="molecule type" value="Genomic_DNA"/>
</dbReference>